<keyword evidence="3" id="KW-0001">2Fe-2S</keyword>
<dbReference type="InterPro" id="IPR036922">
    <property type="entry name" value="Rieske_2Fe-2S_sf"/>
</dbReference>
<dbReference type="Proteomes" id="UP000839052">
    <property type="component" value="Chromosome"/>
</dbReference>
<evidence type="ECO:0000256" key="6">
    <source>
        <dbReference type="ARBA" id="ARBA00023002"/>
    </source>
</evidence>
<dbReference type="SUPFAM" id="SSF50022">
    <property type="entry name" value="ISP domain"/>
    <property type="match status" value="1"/>
</dbReference>
<dbReference type="SUPFAM" id="SSF51905">
    <property type="entry name" value="FAD/NAD(P)-binding domain"/>
    <property type="match status" value="1"/>
</dbReference>
<evidence type="ECO:0000256" key="2">
    <source>
        <dbReference type="ARBA" id="ARBA00022630"/>
    </source>
</evidence>
<keyword evidence="2" id="KW-0285">Flavoprotein</keyword>
<dbReference type="PRINTS" id="PR00368">
    <property type="entry name" value="FADPNR"/>
</dbReference>
<evidence type="ECO:0000256" key="4">
    <source>
        <dbReference type="ARBA" id="ARBA00022723"/>
    </source>
</evidence>
<dbReference type="InterPro" id="IPR023753">
    <property type="entry name" value="FAD/NAD-binding_dom"/>
</dbReference>
<keyword evidence="4" id="KW-0479">Metal-binding</keyword>
<dbReference type="Pfam" id="PF00355">
    <property type="entry name" value="Rieske"/>
    <property type="match status" value="1"/>
</dbReference>
<sequence length="550" mass="60522">MQNCGDNYNEASVLLSHCSSFIPIIKEKCYALRSKKMNVEETKLNGLNFATGVAHSVVTEGEMLLGHAHGEPVLLTRSGNELFAIGAFCTHYGAPLNEGLLVGDTLRCPWHHACFSLRTGEALRAPALNPISCWRVEQLDGIVYVREKLEIQGQQPSLIETSLQGPIIILGGGAAGNAAAEMLRREGYVGRITMLSADESEPCDRPNLSKGYLAGTTPEEFNLLRSPEFYREHDIDLKLSARATTIDTANRYVQLENGSRFTYAALLLATGAEPVRLEVPGGDLPHVYYLRTLADSRVLIAKALTSQRAVVIGASFIGLEVAASLRNRDIEVHVVGRETNPMEKILGADVGKFIRKLHEDHGVTFHLDTTATSIDAHSITLQNGEIIQADFIVVGIGVRPSIALAEQAGLATDRGVTVNEYLETSVSGIFAAGDIARWPDMLTGEHIRVEHWVVAERQGQTAARNMLGQRERFDAVPFFWTEQYDFGLAYVGHAEQWDKAEIDGQLDADTRNCTITYRRGAKKLAVATVHRDLECLRAEVEFERNLAKKM</sequence>
<accession>A0ABN8AN92</accession>
<evidence type="ECO:0000256" key="3">
    <source>
        <dbReference type="ARBA" id="ARBA00022714"/>
    </source>
</evidence>
<organism evidence="10 11">
    <name type="scientific">Candidatus Nitrotoga arctica</name>
    <dbReference type="NCBI Taxonomy" id="453162"/>
    <lineage>
        <taxon>Bacteria</taxon>
        <taxon>Pseudomonadati</taxon>
        <taxon>Pseudomonadota</taxon>
        <taxon>Betaproteobacteria</taxon>
        <taxon>Nitrosomonadales</taxon>
        <taxon>Gallionellaceae</taxon>
        <taxon>Candidatus Nitrotoga</taxon>
    </lineage>
</organism>
<dbReference type="SUPFAM" id="SSF55424">
    <property type="entry name" value="FAD/NAD-linked reductases, dimerisation (C-terminal) domain"/>
    <property type="match status" value="1"/>
</dbReference>
<evidence type="ECO:0000313" key="10">
    <source>
        <dbReference type="EMBL" id="CAG9934253.1"/>
    </source>
</evidence>
<dbReference type="PANTHER" id="PTHR43557:SF2">
    <property type="entry name" value="RIESKE DOMAIN-CONTAINING PROTEIN-RELATED"/>
    <property type="match status" value="1"/>
</dbReference>
<reference evidence="10 11" key="1">
    <citation type="submission" date="2021-10" db="EMBL/GenBank/DDBJ databases">
        <authorList>
            <person name="Koch H."/>
        </authorList>
    </citation>
    <scope>NUCLEOTIDE SEQUENCE [LARGE SCALE GENOMIC DNA]</scope>
    <source>
        <strain evidence="10">6680</strain>
    </source>
</reference>
<dbReference type="CDD" id="cd03478">
    <property type="entry name" value="Rieske_AIFL_N"/>
    <property type="match status" value="1"/>
</dbReference>
<dbReference type="PRINTS" id="PR00411">
    <property type="entry name" value="PNDRDTASEI"/>
</dbReference>
<keyword evidence="8" id="KW-0411">Iron-sulfur</keyword>
<dbReference type="InterPro" id="IPR017941">
    <property type="entry name" value="Rieske_2Fe-2S"/>
</dbReference>
<dbReference type="InterPro" id="IPR016156">
    <property type="entry name" value="FAD/NAD-linked_Rdtase_dimer_sf"/>
</dbReference>
<evidence type="ECO:0000256" key="1">
    <source>
        <dbReference type="ARBA" id="ARBA00001974"/>
    </source>
</evidence>
<feature type="domain" description="Rieske" evidence="9">
    <location>
        <begin position="50"/>
        <end position="145"/>
    </location>
</feature>
<keyword evidence="6" id="KW-0560">Oxidoreductase</keyword>
<evidence type="ECO:0000256" key="8">
    <source>
        <dbReference type="ARBA" id="ARBA00023014"/>
    </source>
</evidence>
<dbReference type="PROSITE" id="PS51296">
    <property type="entry name" value="RIESKE"/>
    <property type="match status" value="1"/>
</dbReference>
<keyword evidence="5" id="KW-0274">FAD</keyword>
<dbReference type="Gene3D" id="2.102.10.10">
    <property type="entry name" value="Rieske [2Fe-2S] iron-sulphur domain"/>
    <property type="match status" value="1"/>
</dbReference>
<dbReference type="Gene3D" id="3.50.50.60">
    <property type="entry name" value="FAD/NAD(P)-binding domain"/>
    <property type="match status" value="2"/>
</dbReference>
<dbReference type="Gene3D" id="3.30.390.30">
    <property type="match status" value="1"/>
</dbReference>
<name>A0ABN8AN92_9PROT</name>
<evidence type="ECO:0000256" key="5">
    <source>
        <dbReference type="ARBA" id="ARBA00022827"/>
    </source>
</evidence>
<protein>
    <submittedName>
        <fullName evidence="10">Pyridine nucleotide-disulfide oxidoreductase</fullName>
    </submittedName>
</protein>
<comment type="cofactor">
    <cofactor evidence="1">
        <name>FAD</name>
        <dbReference type="ChEBI" id="CHEBI:57692"/>
    </cofactor>
</comment>
<dbReference type="PANTHER" id="PTHR43557">
    <property type="entry name" value="APOPTOSIS-INDUCING FACTOR 1"/>
    <property type="match status" value="1"/>
</dbReference>
<gene>
    <name evidence="10" type="ORF">NTG6680_3004</name>
</gene>
<dbReference type="InterPro" id="IPR036188">
    <property type="entry name" value="FAD/NAD-bd_sf"/>
</dbReference>
<dbReference type="InterPro" id="IPR050446">
    <property type="entry name" value="FAD-oxidoreductase/Apoptosis"/>
</dbReference>
<evidence type="ECO:0000256" key="7">
    <source>
        <dbReference type="ARBA" id="ARBA00023004"/>
    </source>
</evidence>
<dbReference type="EMBL" id="OU912926">
    <property type="protein sequence ID" value="CAG9934253.1"/>
    <property type="molecule type" value="Genomic_DNA"/>
</dbReference>
<proteinExistence type="predicted"/>
<dbReference type="Pfam" id="PF07992">
    <property type="entry name" value="Pyr_redox_2"/>
    <property type="match status" value="1"/>
</dbReference>
<evidence type="ECO:0000259" key="9">
    <source>
        <dbReference type="PROSITE" id="PS51296"/>
    </source>
</evidence>
<evidence type="ECO:0000313" key="11">
    <source>
        <dbReference type="Proteomes" id="UP000839052"/>
    </source>
</evidence>
<keyword evidence="11" id="KW-1185">Reference proteome</keyword>
<keyword evidence="7" id="KW-0408">Iron</keyword>